<evidence type="ECO:0000313" key="1">
    <source>
        <dbReference type="EMBL" id="REE86163.1"/>
    </source>
</evidence>
<dbReference type="InterPro" id="IPR008775">
    <property type="entry name" value="Phytyl_CoA_dOase-like"/>
</dbReference>
<organism evidence="1 2">
    <name type="scientific">Paenibacillus taihuensis</name>
    <dbReference type="NCBI Taxonomy" id="1156355"/>
    <lineage>
        <taxon>Bacteria</taxon>
        <taxon>Bacillati</taxon>
        <taxon>Bacillota</taxon>
        <taxon>Bacilli</taxon>
        <taxon>Bacillales</taxon>
        <taxon>Paenibacillaceae</taxon>
        <taxon>Paenibacillus</taxon>
    </lineage>
</organism>
<dbReference type="Pfam" id="PF05721">
    <property type="entry name" value="PhyH"/>
    <property type="match status" value="1"/>
</dbReference>
<sequence length="319" mass="36486">MGVIDIKLPHVDAVVQDVITEEQAQFFLENGFLVIRNVIRGEELSLAQAEMQKLVDQGMAEELDHPDFMYGVGVKSGQPILRRVEYVIEKSDPMKVLLGHPFILRTVEKLQGVNFIPTWDSMVLKAPNEGVIVPWHRDAAVPEGCTDPRPIFNVDFYLDEADLQTCLWVIPGTNRWSAEEADNRIKQPGFSTDDAIPVPMQPGDVILHNIEVLHGSPAGDGNPLRRTVYYEFRPGEIEAEFGPHTLEYLALKQHMLYDCIERRKQAAYTQGETPFEYKPQGGFAIHEAKKPEQYRYAHGDYWRRKVEFVQRQGRSKDRN</sequence>
<accession>A0A3D9S139</accession>
<dbReference type="Proteomes" id="UP000256304">
    <property type="component" value="Unassembled WGS sequence"/>
</dbReference>
<dbReference type="GO" id="GO:0016706">
    <property type="term" value="F:2-oxoglutarate-dependent dioxygenase activity"/>
    <property type="evidence" value="ECO:0007669"/>
    <property type="project" value="UniProtKB-ARBA"/>
</dbReference>
<reference evidence="1 2" key="1">
    <citation type="submission" date="2018-08" db="EMBL/GenBank/DDBJ databases">
        <title>Genomic Encyclopedia of Type Strains, Phase III (KMG-III): the genomes of soil and plant-associated and newly described type strains.</title>
        <authorList>
            <person name="Whitman W."/>
        </authorList>
    </citation>
    <scope>NUCLEOTIDE SEQUENCE [LARGE SCALE GENOMIC DNA]</scope>
    <source>
        <strain evidence="1 2">CGMCC 1.10966</strain>
    </source>
</reference>
<keyword evidence="2" id="KW-1185">Reference proteome</keyword>
<dbReference type="RefSeq" id="WP_116189184.1">
    <property type="nucleotide sequence ID" value="NZ_QTTN01000011.1"/>
</dbReference>
<keyword evidence="1" id="KW-0223">Dioxygenase</keyword>
<dbReference type="OrthoDB" id="9796766at2"/>
<dbReference type="SUPFAM" id="SSF51197">
    <property type="entry name" value="Clavaminate synthase-like"/>
    <property type="match status" value="1"/>
</dbReference>
<dbReference type="PANTHER" id="PTHR20883:SF46">
    <property type="entry name" value="PHYTANOYL-COA HYDROXYLASE"/>
    <property type="match status" value="1"/>
</dbReference>
<protein>
    <submittedName>
        <fullName evidence="1">Ectoine hydroxylase-related dioxygenase (Phytanoyl-CoA dioxygenase family)</fullName>
    </submittedName>
</protein>
<gene>
    <name evidence="1" type="ORF">A8990_11160</name>
</gene>
<proteinExistence type="predicted"/>
<keyword evidence="1" id="KW-0560">Oxidoreductase</keyword>
<name>A0A3D9S139_9BACL</name>
<dbReference type="Gene3D" id="2.60.120.620">
    <property type="entry name" value="q2cbj1_9rhob like domain"/>
    <property type="match status" value="1"/>
</dbReference>
<comment type="caution">
    <text evidence="1">The sequence shown here is derived from an EMBL/GenBank/DDBJ whole genome shotgun (WGS) entry which is preliminary data.</text>
</comment>
<dbReference type="GO" id="GO:0005506">
    <property type="term" value="F:iron ion binding"/>
    <property type="evidence" value="ECO:0007669"/>
    <property type="project" value="UniProtKB-ARBA"/>
</dbReference>
<dbReference type="EMBL" id="QTTN01000011">
    <property type="protein sequence ID" value="REE86163.1"/>
    <property type="molecule type" value="Genomic_DNA"/>
</dbReference>
<dbReference type="PANTHER" id="PTHR20883">
    <property type="entry name" value="PHYTANOYL-COA DIOXYGENASE DOMAIN CONTAINING 1"/>
    <property type="match status" value="1"/>
</dbReference>
<dbReference type="AlphaFoldDB" id="A0A3D9S139"/>
<evidence type="ECO:0000313" key="2">
    <source>
        <dbReference type="Proteomes" id="UP000256304"/>
    </source>
</evidence>